<comment type="caution">
    <text evidence="2">The sequence shown here is derived from an EMBL/GenBank/DDBJ whole genome shotgun (WGS) entry which is preliminary data.</text>
</comment>
<accession>A0ABT7BPI4</accession>
<organism evidence="2 3">
    <name type="scientific">Roseofilum halophilum BLCC-M91</name>
    <dbReference type="NCBI Taxonomy" id="3022259"/>
    <lineage>
        <taxon>Bacteria</taxon>
        <taxon>Bacillati</taxon>
        <taxon>Cyanobacteriota</taxon>
        <taxon>Cyanophyceae</taxon>
        <taxon>Desertifilales</taxon>
        <taxon>Desertifilaceae</taxon>
        <taxon>Roseofilum</taxon>
        <taxon>Roseofilum halophilum</taxon>
    </lineage>
</organism>
<protein>
    <submittedName>
        <fullName evidence="2">Uncharacterized protein</fullName>
    </submittedName>
</protein>
<keyword evidence="3" id="KW-1185">Reference proteome</keyword>
<evidence type="ECO:0000313" key="3">
    <source>
        <dbReference type="Proteomes" id="UP001231370"/>
    </source>
</evidence>
<keyword evidence="1" id="KW-0812">Transmembrane</keyword>
<gene>
    <name evidence="2" type="ORF">PJF56_15080</name>
</gene>
<keyword evidence="1" id="KW-0472">Membrane</keyword>
<dbReference type="RefSeq" id="WP_283763489.1">
    <property type="nucleotide sequence ID" value="NZ_JAQPOK010000110.1"/>
</dbReference>
<name>A0ABT7BPI4_9CYAN</name>
<sequence>MPILILILALIAGYVGSELLALDLIRLLKTLSLPPWLLLSVIVSLFIWCFGE</sequence>
<evidence type="ECO:0000313" key="2">
    <source>
        <dbReference type="EMBL" id="MDJ1180188.1"/>
    </source>
</evidence>
<proteinExistence type="predicted"/>
<dbReference type="EMBL" id="JAQPOK010000110">
    <property type="protein sequence ID" value="MDJ1180188.1"/>
    <property type="molecule type" value="Genomic_DNA"/>
</dbReference>
<reference evidence="2 3" key="1">
    <citation type="submission" date="2023-01" db="EMBL/GenBank/DDBJ databases">
        <title>Novel diversity within Roseofilum (Cyanobacteria; Desertifilaceae) from marine benthic mats with descriptions of four novel species.</title>
        <authorList>
            <person name="Wang Y."/>
            <person name="Berthold D.E."/>
            <person name="Hu J."/>
            <person name="Lefler F.W."/>
            <person name="Laughinghouse H.D. IV."/>
        </authorList>
    </citation>
    <scope>NUCLEOTIDE SEQUENCE [LARGE SCALE GENOMIC DNA]</scope>
    <source>
        <strain evidence="2 3">BLCC-M91</strain>
    </source>
</reference>
<evidence type="ECO:0000256" key="1">
    <source>
        <dbReference type="SAM" id="Phobius"/>
    </source>
</evidence>
<dbReference type="Proteomes" id="UP001231370">
    <property type="component" value="Unassembled WGS sequence"/>
</dbReference>
<keyword evidence="1" id="KW-1133">Transmembrane helix</keyword>
<feature type="transmembrane region" description="Helical" evidence="1">
    <location>
        <begin position="33"/>
        <end position="51"/>
    </location>
</feature>